<accession>A0A1B6CXZ2</accession>
<proteinExistence type="predicted"/>
<dbReference type="EMBL" id="GEDC01018958">
    <property type="protein sequence ID" value="JAS18340.1"/>
    <property type="molecule type" value="Transcribed_RNA"/>
</dbReference>
<gene>
    <name evidence="2" type="ORF">g.43455</name>
</gene>
<dbReference type="AlphaFoldDB" id="A0A1B6CXZ2"/>
<name>A0A1B6CXZ2_9HEMI</name>
<sequence length="237" mass="27517">IANIKNKVKSINPQADVQNDLLKLKLKMNNDKNMHHLNNKPTKENKIANTKNKVKSKNSQADVQNDVLNLKLNMKNDKNMPHLNNKLIEANNGKKVNDPNLHSQNSVKGDLKLKTQNIDLPMDHLQNLQEVKSIKQLHKIENKNHLEQINHLNKQNDNLDLTFINKLNEDENNKKVRIDNDGDLSKTQNHIFTELKPNKPTKEESLKNKMTSEEEKINMNNLLNRIPDNNHQRVFTH</sequence>
<evidence type="ECO:0000256" key="1">
    <source>
        <dbReference type="SAM" id="Coils"/>
    </source>
</evidence>
<protein>
    <submittedName>
        <fullName evidence="2">Uncharacterized protein</fullName>
    </submittedName>
</protein>
<feature type="coiled-coil region" evidence="1">
    <location>
        <begin position="135"/>
        <end position="162"/>
    </location>
</feature>
<organism evidence="2">
    <name type="scientific">Clastoptera arizonana</name>
    <name type="common">Arizona spittle bug</name>
    <dbReference type="NCBI Taxonomy" id="38151"/>
    <lineage>
        <taxon>Eukaryota</taxon>
        <taxon>Metazoa</taxon>
        <taxon>Ecdysozoa</taxon>
        <taxon>Arthropoda</taxon>
        <taxon>Hexapoda</taxon>
        <taxon>Insecta</taxon>
        <taxon>Pterygota</taxon>
        <taxon>Neoptera</taxon>
        <taxon>Paraneoptera</taxon>
        <taxon>Hemiptera</taxon>
        <taxon>Auchenorrhyncha</taxon>
        <taxon>Cercopoidea</taxon>
        <taxon>Clastopteridae</taxon>
        <taxon>Clastoptera</taxon>
    </lineage>
</organism>
<keyword evidence="1" id="KW-0175">Coiled coil</keyword>
<reference evidence="2" key="1">
    <citation type="submission" date="2015-12" db="EMBL/GenBank/DDBJ databases">
        <title>De novo transcriptome assembly of four potential Pierce s Disease insect vectors from Arizona vineyards.</title>
        <authorList>
            <person name="Tassone E.E."/>
        </authorList>
    </citation>
    <scope>NUCLEOTIDE SEQUENCE</scope>
</reference>
<feature type="non-terminal residue" evidence="2">
    <location>
        <position position="1"/>
    </location>
</feature>
<evidence type="ECO:0000313" key="2">
    <source>
        <dbReference type="EMBL" id="JAS18340.1"/>
    </source>
</evidence>